<dbReference type="KEGG" id="aiq:Azoinq_02560"/>
<name>A0A975SNA4_9RHOO</name>
<dbReference type="CDD" id="cd14845">
    <property type="entry name" value="L-Ala-D-Glu_peptidase_like"/>
    <property type="match status" value="1"/>
</dbReference>
<evidence type="ECO:0000259" key="2">
    <source>
        <dbReference type="Pfam" id="PF13539"/>
    </source>
</evidence>
<reference evidence="3" key="1">
    <citation type="submission" date="2020-11" db="EMBL/GenBank/DDBJ databases">
        <title>Azospira inquinata sp. nov.</title>
        <authorList>
            <person name="Moe W.M."/>
            <person name="Mikes M.C."/>
        </authorList>
    </citation>
    <scope>NUCLEOTIDE SEQUENCE</scope>
    <source>
        <strain evidence="3">Azo-3</strain>
    </source>
</reference>
<evidence type="ECO:0000313" key="3">
    <source>
        <dbReference type="EMBL" id="QWT49513.1"/>
    </source>
</evidence>
<gene>
    <name evidence="3" type="ORF">Azoinq_02560</name>
</gene>
<feature type="transmembrane region" description="Helical" evidence="1">
    <location>
        <begin position="78"/>
        <end position="97"/>
    </location>
</feature>
<accession>A0A975SNA4</accession>
<keyword evidence="4" id="KW-1185">Reference proteome</keyword>
<dbReference type="RefSeq" id="WP_216126811.1">
    <property type="nucleotide sequence ID" value="NZ_CP064782.1"/>
</dbReference>
<dbReference type="AlphaFoldDB" id="A0A975SNA4"/>
<dbReference type="InterPro" id="IPR039561">
    <property type="entry name" value="Peptidase_M15C"/>
</dbReference>
<sequence>MLIVLMVVVVALLGWVGWAYFLQSSMSAGVMVPAPVSVDSEQRSRSVSGKNFWGAWLALLSGWGQGFRCLLSGVTRSSVLLILTPVGLVVLTALVVLSQRDRVVVAPARAQANLYEAAVGNVLREQKLAPPAPLPPAVFANTESRSFTGADRDWSKLDPVFSQLVLRVMERLRQRGVEVVLLEGYRSPERQEALANQANKVTDARAFQSKHQFGLAVDLAPYRDGHLIISEADPWAAKVYELLGQEAEAVGLTWGGHWSFRDLGHIEAPGSISKNLRAAAMAKAK</sequence>
<keyword evidence="1" id="KW-1133">Transmembrane helix</keyword>
<evidence type="ECO:0000256" key="1">
    <source>
        <dbReference type="SAM" id="Phobius"/>
    </source>
</evidence>
<evidence type="ECO:0000313" key="4">
    <source>
        <dbReference type="Proteomes" id="UP000683428"/>
    </source>
</evidence>
<protein>
    <submittedName>
        <fullName evidence="3">M15 family metallopeptidase</fullName>
    </submittedName>
</protein>
<feature type="domain" description="Peptidase M15C" evidence="2">
    <location>
        <begin position="203"/>
        <end position="267"/>
    </location>
</feature>
<keyword evidence="1" id="KW-0472">Membrane</keyword>
<proteinExistence type="predicted"/>
<dbReference type="EMBL" id="CP064782">
    <property type="protein sequence ID" value="QWT49513.1"/>
    <property type="molecule type" value="Genomic_DNA"/>
</dbReference>
<dbReference type="Proteomes" id="UP000683428">
    <property type="component" value="Chromosome"/>
</dbReference>
<keyword evidence="1" id="KW-0812">Transmembrane</keyword>
<dbReference type="GO" id="GO:0008233">
    <property type="term" value="F:peptidase activity"/>
    <property type="evidence" value="ECO:0007669"/>
    <property type="project" value="InterPro"/>
</dbReference>
<feature type="transmembrane region" description="Helical" evidence="1">
    <location>
        <begin position="53"/>
        <end position="71"/>
    </location>
</feature>
<dbReference type="Pfam" id="PF13539">
    <property type="entry name" value="Peptidase_M15_4"/>
    <property type="match status" value="1"/>
</dbReference>
<organism evidence="3 4">
    <name type="scientific">Azospira inquinata</name>
    <dbReference type="NCBI Taxonomy" id="2785627"/>
    <lineage>
        <taxon>Bacteria</taxon>
        <taxon>Pseudomonadati</taxon>
        <taxon>Pseudomonadota</taxon>
        <taxon>Betaproteobacteria</taxon>
        <taxon>Rhodocyclales</taxon>
        <taxon>Rhodocyclaceae</taxon>
        <taxon>Azospira</taxon>
    </lineage>
</organism>